<reference evidence="1" key="1">
    <citation type="journal article" date="2021" name="Proc. Natl. Acad. Sci. U.S.A.">
        <title>A Catalog of Tens of Thousands of Viruses from Human Metagenomes Reveals Hidden Associations with Chronic Diseases.</title>
        <authorList>
            <person name="Tisza M.J."/>
            <person name="Buck C.B."/>
        </authorList>
    </citation>
    <scope>NUCLEOTIDE SEQUENCE</scope>
    <source>
        <strain evidence="1">Ct1Uu26</strain>
    </source>
</reference>
<protein>
    <submittedName>
        <fullName evidence="1">NicB-like protein</fullName>
    </submittedName>
</protein>
<evidence type="ECO:0000313" key="1">
    <source>
        <dbReference type="EMBL" id="DAE27474.1"/>
    </source>
</evidence>
<organism evidence="1">
    <name type="scientific">virus sp. ct1Uu26</name>
    <dbReference type="NCBI Taxonomy" id="2826789"/>
    <lineage>
        <taxon>Viruses</taxon>
    </lineage>
</organism>
<sequence length="55" mass="6595">MVYIDGYNVSRSLKSKYGKRYYWLNYRALVEQYLKEDEAIVGIRYFTAVYPGDTQ</sequence>
<dbReference type="Gene3D" id="3.40.50.1010">
    <property type="entry name" value="5'-nuclease"/>
    <property type="match status" value="1"/>
</dbReference>
<proteinExistence type="predicted"/>
<name>A0A8S5R8L1_9VIRU</name>
<dbReference type="EMBL" id="BK015840">
    <property type="protein sequence ID" value="DAE27474.1"/>
    <property type="molecule type" value="Genomic_DNA"/>
</dbReference>
<accession>A0A8S5R8L1</accession>